<dbReference type="InterPro" id="IPR001810">
    <property type="entry name" value="F-box_dom"/>
</dbReference>
<dbReference type="RefSeq" id="XP_022402284.1">
    <property type="nucleotide sequence ID" value="XM_022543402.1"/>
</dbReference>
<dbReference type="SUPFAM" id="SSF52047">
    <property type="entry name" value="RNI-like"/>
    <property type="match status" value="1"/>
</dbReference>
<protein>
    <recommendedName>
        <fullName evidence="1">F-box domain-containing protein</fullName>
    </recommendedName>
</protein>
<dbReference type="InterPro" id="IPR036047">
    <property type="entry name" value="F-box-like_dom_sf"/>
</dbReference>
<dbReference type="VEuPathDB" id="FungiDB:ASPGLDRAFT_24602"/>
<dbReference type="Pfam" id="PF12937">
    <property type="entry name" value="F-box-like"/>
    <property type="match status" value="1"/>
</dbReference>
<dbReference type="STRING" id="1160497.A0A1L9VNV1"/>
<dbReference type="Proteomes" id="UP000184300">
    <property type="component" value="Unassembled WGS sequence"/>
</dbReference>
<dbReference type="GeneID" id="34459663"/>
<feature type="domain" description="F-box" evidence="1">
    <location>
        <begin position="1"/>
        <end position="45"/>
    </location>
</feature>
<organism evidence="2 3">
    <name type="scientific">Aspergillus glaucus CBS 516.65</name>
    <dbReference type="NCBI Taxonomy" id="1160497"/>
    <lineage>
        <taxon>Eukaryota</taxon>
        <taxon>Fungi</taxon>
        <taxon>Dikarya</taxon>
        <taxon>Ascomycota</taxon>
        <taxon>Pezizomycotina</taxon>
        <taxon>Eurotiomycetes</taxon>
        <taxon>Eurotiomycetidae</taxon>
        <taxon>Eurotiales</taxon>
        <taxon>Aspergillaceae</taxon>
        <taxon>Aspergillus</taxon>
        <taxon>Aspergillus subgen. Aspergillus</taxon>
    </lineage>
</organism>
<evidence type="ECO:0000313" key="3">
    <source>
        <dbReference type="Proteomes" id="UP000184300"/>
    </source>
</evidence>
<reference evidence="3" key="1">
    <citation type="journal article" date="2017" name="Genome Biol.">
        <title>Comparative genomics reveals high biological diversity and specific adaptations in the industrially and medically important fungal genus Aspergillus.</title>
        <authorList>
            <person name="de Vries R.P."/>
            <person name="Riley R."/>
            <person name="Wiebenga A."/>
            <person name="Aguilar-Osorio G."/>
            <person name="Amillis S."/>
            <person name="Uchima C.A."/>
            <person name="Anderluh G."/>
            <person name="Asadollahi M."/>
            <person name="Askin M."/>
            <person name="Barry K."/>
            <person name="Battaglia E."/>
            <person name="Bayram O."/>
            <person name="Benocci T."/>
            <person name="Braus-Stromeyer S.A."/>
            <person name="Caldana C."/>
            <person name="Canovas D."/>
            <person name="Cerqueira G.C."/>
            <person name="Chen F."/>
            <person name="Chen W."/>
            <person name="Choi C."/>
            <person name="Clum A."/>
            <person name="Dos Santos R.A."/>
            <person name="Damasio A.R."/>
            <person name="Diallinas G."/>
            <person name="Emri T."/>
            <person name="Fekete E."/>
            <person name="Flipphi M."/>
            <person name="Freyberg S."/>
            <person name="Gallo A."/>
            <person name="Gournas C."/>
            <person name="Habgood R."/>
            <person name="Hainaut M."/>
            <person name="Harispe M.L."/>
            <person name="Henrissat B."/>
            <person name="Hilden K.S."/>
            <person name="Hope R."/>
            <person name="Hossain A."/>
            <person name="Karabika E."/>
            <person name="Karaffa L."/>
            <person name="Karanyi Z."/>
            <person name="Krasevec N."/>
            <person name="Kuo A."/>
            <person name="Kusch H."/>
            <person name="LaButti K."/>
            <person name="Lagendijk E.L."/>
            <person name="Lapidus A."/>
            <person name="Levasseur A."/>
            <person name="Lindquist E."/>
            <person name="Lipzen A."/>
            <person name="Logrieco A.F."/>
            <person name="MacCabe A."/>
            <person name="Maekelae M.R."/>
            <person name="Malavazi I."/>
            <person name="Melin P."/>
            <person name="Meyer V."/>
            <person name="Mielnichuk N."/>
            <person name="Miskei M."/>
            <person name="Molnar A.P."/>
            <person name="Mule G."/>
            <person name="Ngan C.Y."/>
            <person name="Orejas M."/>
            <person name="Orosz E."/>
            <person name="Ouedraogo J.P."/>
            <person name="Overkamp K.M."/>
            <person name="Park H.-S."/>
            <person name="Perrone G."/>
            <person name="Piumi F."/>
            <person name="Punt P.J."/>
            <person name="Ram A.F."/>
            <person name="Ramon A."/>
            <person name="Rauscher S."/>
            <person name="Record E."/>
            <person name="Riano-Pachon D.M."/>
            <person name="Robert V."/>
            <person name="Roehrig J."/>
            <person name="Ruller R."/>
            <person name="Salamov A."/>
            <person name="Salih N.S."/>
            <person name="Samson R.A."/>
            <person name="Sandor E."/>
            <person name="Sanguinetti M."/>
            <person name="Schuetze T."/>
            <person name="Sepcic K."/>
            <person name="Shelest E."/>
            <person name="Sherlock G."/>
            <person name="Sophianopoulou V."/>
            <person name="Squina F.M."/>
            <person name="Sun H."/>
            <person name="Susca A."/>
            <person name="Todd R.B."/>
            <person name="Tsang A."/>
            <person name="Unkles S.E."/>
            <person name="van de Wiele N."/>
            <person name="van Rossen-Uffink D."/>
            <person name="Oliveira J.V."/>
            <person name="Vesth T.C."/>
            <person name="Visser J."/>
            <person name="Yu J.-H."/>
            <person name="Zhou M."/>
            <person name="Andersen M.R."/>
            <person name="Archer D.B."/>
            <person name="Baker S.E."/>
            <person name="Benoit I."/>
            <person name="Brakhage A.A."/>
            <person name="Braus G.H."/>
            <person name="Fischer R."/>
            <person name="Frisvad J.C."/>
            <person name="Goldman G.H."/>
            <person name="Houbraken J."/>
            <person name="Oakley B."/>
            <person name="Pocsi I."/>
            <person name="Scazzocchio C."/>
            <person name="Seiboth B."/>
            <person name="vanKuyk P.A."/>
            <person name="Wortman J."/>
            <person name="Dyer P.S."/>
            <person name="Grigoriev I.V."/>
        </authorList>
    </citation>
    <scope>NUCLEOTIDE SEQUENCE [LARGE SCALE GENOMIC DNA]</scope>
    <source>
        <strain evidence="3">CBS 516.65</strain>
    </source>
</reference>
<proteinExistence type="predicted"/>
<evidence type="ECO:0000259" key="1">
    <source>
        <dbReference type="PROSITE" id="PS50181"/>
    </source>
</evidence>
<gene>
    <name evidence="2" type="ORF">ASPGLDRAFT_24602</name>
</gene>
<dbReference type="SUPFAM" id="SSF81383">
    <property type="entry name" value="F-box domain"/>
    <property type="match status" value="1"/>
</dbReference>
<dbReference type="SMART" id="SM00256">
    <property type="entry name" value="FBOX"/>
    <property type="match status" value="1"/>
</dbReference>
<sequence>MPQHLPPEILREIFTHLDNKRDLSSLCKVFRLFKEIAQPLLFRKFTLMDYSDESQTEVFRALTQFTRTVLSRTDLQSAVREINIRTGEGPDADPAYETSTLLFDTRICLPNELQKLRINEGANLMHARVILAAMTAPVMLLLCIKLKRLEVLNHLSNLTSLTLRVIPEGEEYPGGIQIEKLWPFLQLPCLQHFKVEHCISDDTQLPESGLLPNAVKASSISLGACCLDQETLITLMDSCECVNSLLYVVDPRLSRSTDRLEVDEFLEALDSHKDNITNLRVQLNNIDPIGTDYINLGNTPRLPRSLETLVVSHYGKLIFDLLDGIVEENNNYIHELKTVNFKPLFSPCTLMLDVQNEIYQKRRIPTKQQLMTNSYPPGKSYLLQIAQALTHGTPVDYMDVTSSENDGPVQNNPDTGRDRVVWVPDALTRTVTSMAMCHFANLDTCQYISIDGQYQERVLAVWGTAVH</sequence>
<evidence type="ECO:0000313" key="2">
    <source>
        <dbReference type="EMBL" id="OJJ85586.1"/>
    </source>
</evidence>
<dbReference type="OrthoDB" id="2520703at2759"/>
<keyword evidence="3" id="KW-1185">Reference proteome</keyword>
<dbReference type="PROSITE" id="PS50181">
    <property type="entry name" value="FBOX"/>
    <property type="match status" value="1"/>
</dbReference>
<dbReference type="EMBL" id="KV878894">
    <property type="protein sequence ID" value="OJJ85586.1"/>
    <property type="molecule type" value="Genomic_DNA"/>
</dbReference>
<name>A0A1L9VNV1_ASPGL</name>
<dbReference type="AlphaFoldDB" id="A0A1L9VNV1"/>
<accession>A0A1L9VNV1</accession>